<dbReference type="RefSeq" id="WP_145789585.1">
    <property type="nucleotide sequence ID" value="NZ_BAAABR010000089.1"/>
</dbReference>
<name>A0A561ENA1_9ACTN</name>
<sequence>MSTADSLFRALDLIEPGDLVSYHGSLTDFHGLYIATPCDCHNCKLRDAYGVSDFRFRLLDPWGDLRHTPRCVRRKSITRATGGR</sequence>
<comment type="caution">
    <text evidence="1">The sequence shown here is derived from an EMBL/GenBank/DDBJ whole genome shotgun (WGS) entry which is preliminary data.</text>
</comment>
<evidence type="ECO:0000313" key="1">
    <source>
        <dbReference type="EMBL" id="TWE17049.1"/>
    </source>
</evidence>
<dbReference type="Proteomes" id="UP000318416">
    <property type="component" value="Unassembled WGS sequence"/>
</dbReference>
<accession>A0A561ENA1</accession>
<keyword evidence="2" id="KW-1185">Reference proteome</keyword>
<proteinExistence type="predicted"/>
<dbReference type="OrthoDB" id="5112181at2"/>
<evidence type="ECO:0000313" key="2">
    <source>
        <dbReference type="Proteomes" id="UP000318416"/>
    </source>
</evidence>
<protein>
    <submittedName>
        <fullName evidence="1">Uncharacterized protein</fullName>
    </submittedName>
</protein>
<organism evidence="1 2">
    <name type="scientific">Kitasatospora atroaurantiaca</name>
    <dbReference type="NCBI Taxonomy" id="285545"/>
    <lineage>
        <taxon>Bacteria</taxon>
        <taxon>Bacillati</taxon>
        <taxon>Actinomycetota</taxon>
        <taxon>Actinomycetes</taxon>
        <taxon>Kitasatosporales</taxon>
        <taxon>Streptomycetaceae</taxon>
        <taxon>Kitasatospora</taxon>
    </lineage>
</organism>
<reference evidence="1 2" key="1">
    <citation type="submission" date="2019-06" db="EMBL/GenBank/DDBJ databases">
        <title>Sequencing the genomes of 1000 actinobacteria strains.</title>
        <authorList>
            <person name="Klenk H.-P."/>
        </authorList>
    </citation>
    <scope>NUCLEOTIDE SEQUENCE [LARGE SCALE GENOMIC DNA]</scope>
    <source>
        <strain evidence="1 2">DSM 41649</strain>
    </source>
</reference>
<gene>
    <name evidence="1" type="ORF">FB465_2053</name>
</gene>
<dbReference type="EMBL" id="VIVR01000001">
    <property type="protein sequence ID" value="TWE17049.1"/>
    <property type="molecule type" value="Genomic_DNA"/>
</dbReference>
<dbReference type="AlphaFoldDB" id="A0A561ENA1"/>